<reference evidence="2" key="1">
    <citation type="journal article" date="2014" name="Int. J. Syst. Evol. Microbiol.">
        <title>Complete genome sequence of Corynebacterium casei LMG S-19264T (=DSM 44701T), isolated from a smear-ripened cheese.</title>
        <authorList>
            <consortium name="US DOE Joint Genome Institute (JGI-PGF)"/>
            <person name="Walter F."/>
            <person name="Albersmeier A."/>
            <person name="Kalinowski J."/>
            <person name="Ruckert C."/>
        </authorList>
    </citation>
    <scope>NUCLEOTIDE SEQUENCE</scope>
    <source>
        <strain evidence="2">CGMCC 1.15152</strain>
    </source>
</reference>
<evidence type="ECO:0000313" key="3">
    <source>
        <dbReference type="Proteomes" id="UP000633205"/>
    </source>
</evidence>
<protein>
    <submittedName>
        <fullName evidence="2">Uncharacterized protein</fullName>
    </submittedName>
</protein>
<evidence type="ECO:0000313" key="2">
    <source>
        <dbReference type="EMBL" id="GGD40523.1"/>
    </source>
</evidence>
<dbReference type="Proteomes" id="UP000633205">
    <property type="component" value="Unassembled WGS sequence"/>
</dbReference>
<sequence>MHRLVGRERRRRRRVGDIRRGGRGGVEGNPHEDKCDRCASTAPAPSTLDDVIFGSEYESHLVTVTHPVRACAAGESECGRIRGFPHVGTCRPGATTVISPAGVLYT</sequence>
<keyword evidence="3" id="KW-1185">Reference proteome</keyword>
<organism evidence="2 3">
    <name type="scientific">Microbacterium faecale</name>
    <dbReference type="NCBI Taxonomy" id="1804630"/>
    <lineage>
        <taxon>Bacteria</taxon>
        <taxon>Bacillati</taxon>
        <taxon>Actinomycetota</taxon>
        <taxon>Actinomycetes</taxon>
        <taxon>Micrococcales</taxon>
        <taxon>Microbacteriaceae</taxon>
        <taxon>Microbacterium</taxon>
    </lineage>
</organism>
<reference evidence="2" key="2">
    <citation type="submission" date="2020-09" db="EMBL/GenBank/DDBJ databases">
        <authorList>
            <person name="Sun Q."/>
            <person name="Zhou Y."/>
        </authorList>
    </citation>
    <scope>NUCLEOTIDE SEQUENCE</scope>
    <source>
        <strain evidence="2">CGMCC 1.15152</strain>
    </source>
</reference>
<gene>
    <name evidence="2" type="ORF">GCM10010915_21700</name>
</gene>
<name>A0A917DI30_9MICO</name>
<feature type="compositionally biased region" description="Basic residues" evidence="1">
    <location>
        <begin position="1"/>
        <end position="14"/>
    </location>
</feature>
<dbReference type="EMBL" id="BMHO01000001">
    <property type="protein sequence ID" value="GGD40523.1"/>
    <property type="molecule type" value="Genomic_DNA"/>
</dbReference>
<accession>A0A917DI30</accession>
<comment type="caution">
    <text evidence="2">The sequence shown here is derived from an EMBL/GenBank/DDBJ whole genome shotgun (WGS) entry which is preliminary data.</text>
</comment>
<dbReference type="AlphaFoldDB" id="A0A917DI30"/>
<evidence type="ECO:0000256" key="1">
    <source>
        <dbReference type="SAM" id="MobiDB-lite"/>
    </source>
</evidence>
<feature type="region of interest" description="Disordered" evidence="1">
    <location>
        <begin position="1"/>
        <end position="40"/>
    </location>
</feature>
<proteinExistence type="predicted"/>